<keyword evidence="6 11" id="KW-0812">Transmembrane</keyword>
<dbReference type="Proteomes" id="UP000647491">
    <property type="component" value="Unassembled WGS sequence"/>
</dbReference>
<evidence type="ECO:0000256" key="5">
    <source>
        <dbReference type="ARBA" id="ARBA00022618"/>
    </source>
</evidence>
<keyword evidence="5 10" id="KW-0132">Cell division</keyword>
<feature type="transmembrane region" description="Helical" evidence="11">
    <location>
        <begin position="223"/>
        <end position="248"/>
    </location>
</feature>
<dbReference type="Gene3D" id="3.30.70.3040">
    <property type="match status" value="1"/>
</dbReference>
<keyword evidence="9 10" id="KW-0131">Cell cycle</keyword>
<evidence type="ECO:0000259" key="13">
    <source>
        <dbReference type="Pfam" id="PF18075"/>
    </source>
</evidence>
<dbReference type="PANTHER" id="PTHR47755:SF1">
    <property type="entry name" value="CELL DIVISION PROTEIN FTSX"/>
    <property type="match status" value="1"/>
</dbReference>
<feature type="transmembrane region" description="Helical" evidence="11">
    <location>
        <begin position="21"/>
        <end position="45"/>
    </location>
</feature>
<feature type="domain" description="FtsX extracellular" evidence="13">
    <location>
        <begin position="61"/>
        <end position="157"/>
    </location>
</feature>
<comment type="subcellular location">
    <subcellularLocation>
        <location evidence="1">Cell membrane</location>
        <topology evidence="1">Multi-pass membrane protein</topology>
    </subcellularLocation>
</comment>
<dbReference type="PANTHER" id="PTHR47755">
    <property type="entry name" value="CELL DIVISION PROTEIN FTSX"/>
    <property type="match status" value="1"/>
</dbReference>
<dbReference type="Pfam" id="PF02687">
    <property type="entry name" value="FtsX"/>
    <property type="match status" value="1"/>
</dbReference>
<feature type="transmembrane region" description="Helical" evidence="11">
    <location>
        <begin position="278"/>
        <end position="298"/>
    </location>
</feature>
<keyword evidence="7 11" id="KW-1133">Transmembrane helix</keyword>
<name>A0ABR7NP80_9FIRM</name>
<dbReference type="PROSITE" id="PS51257">
    <property type="entry name" value="PROKAR_LIPOPROTEIN"/>
    <property type="match status" value="1"/>
</dbReference>
<sequence>MRISTFWFCLKQGLVNICRNIWFSLASAAIISACIFLFCVFYSIITNVQYMVVTAESTMGITVFFDESLPEDEIHAIGEEIRKAQGPIIKDMKFTSAEEAWESFKKEYFGENSDLAEGFSDDNPLTGSASYEIYLYDINDQEPVVKYLEGLSGVRKVNYSNSAAAGLSSFNKVLALLFGAIILMLLAVAVFLISNTISVAAGMRKNENKIMRLIGATNFMIRAPFVVEGTILGLLGAAIPLGAMYFGYRQTVTYVVGRFQILSGIIQFLPIEEIYPSMAAISLALGGGLGLVVSFLTIRRHLKV</sequence>
<comment type="caution">
    <text evidence="14">The sequence shown here is derived from an EMBL/GenBank/DDBJ whole genome shotgun (WGS) entry which is preliminary data.</text>
</comment>
<evidence type="ECO:0000313" key="15">
    <source>
        <dbReference type="Proteomes" id="UP000647491"/>
    </source>
</evidence>
<dbReference type="Pfam" id="PF18075">
    <property type="entry name" value="FtsX_ECD"/>
    <property type="match status" value="1"/>
</dbReference>
<evidence type="ECO:0000256" key="1">
    <source>
        <dbReference type="ARBA" id="ARBA00004651"/>
    </source>
</evidence>
<dbReference type="RefSeq" id="WP_262426714.1">
    <property type="nucleotide sequence ID" value="NZ_JACRTJ010000004.1"/>
</dbReference>
<evidence type="ECO:0000256" key="3">
    <source>
        <dbReference type="ARBA" id="ARBA00021907"/>
    </source>
</evidence>
<dbReference type="InterPro" id="IPR003838">
    <property type="entry name" value="ABC3_permease_C"/>
</dbReference>
<reference evidence="14 15" key="1">
    <citation type="submission" date="2020-08" db="EMBL/GenBank/DDBJ databases">
        <title>Genome public.</title>
        <authorList>
            <person name="Liu C."/>
            <person name="Sun Q."/>
        </authorList>
    </citation>
    <scope>NUCLEOTIDE SEQUENCE [LARGE SCALE GENOMIC DNA]</scope>
    <source>
        <strain evidence="14 15">BX10</strain>
    </source>
</reference>
<evidence type="ECO:0000259" key="12">
    <source>
        <dbReference type="Pfam" id="PF02687"/>
    </source>
</evidence>
<evidence type="ECO:0000256" key="8">
    <source>
        <dbReference type="ARBA" id="ARBA00023136"/>
    </source>
</evidence>
<evidence type="ECO:0000256" key="9">
    <source>
        <dbReference type="ARBA" id="ARBA00023306"/>
    </source>
</evidence>
<proteinExistence type="inferred from homology"/>
<comment type="function">
    <text evidence="10">Part of the ABC transporter FtsEX involved in asymmetric cellular division facilitating the initiation of sporulation.</text>
</comment>
<gene>
    <name evidence="14" type="ORF">H8708_01315</name>
</gene>
<evidence type="ECO:0000256" key="11">
    <source>
        <dbReference type="SAM" id="Phobius"/>
    </source>
</evidence>
<dbReference type="PIRSF" id="PIRSF003097">
    <property type="entry name" value="FtsX"/>
    <property type="match status" value="1"/>
</dbReference>
<evidence type="ECO:0000256" key="4">
    <source>
        <dbReference type="ARBA" id="ARBA00022475"/>
    </source>
</evidence>
<accession>A0ABR7NP80</accession>
<protein>
    <recommendedName>
        <fullName evidence="3 10">Cell division protein FtsX</fullName>
    </recommendedName>
</protein>
<dbReference type="EMBL" id="JACRTJ010000004">
    <property type="protein sequence ID" value="MBC8597884.1"/>
    <property type="molecule type" value="Genomic_DNA"/>
</dbReference>
<evidence type="ECO:0000256" key="6">
    <source>
        <dbReference type="ARBA" id="ARBA00022692"/>
    </source>
</evidence>
<dbReference type="InterPro" id="IPR040690">
    <property type="entry name" value="FtsX_ECD"/>
</dbReference>
<evidence type="ECO:0000256" key="7">
    <source>
        <dbReference type="ARBA" id="ARBA00022989"/>
    </source>
</evidence>
<feature type="transmembrane region" description="Helical" evidence="11">
    <location>
        <begin position="176"/>
        <end position="202"/>
    </location>
</feature>
<organism evidence="14 15">
    <name type="scientific">Enterocloster hominis</name>
    <name type="common">ex Liu et al. 2021</name>
    <dbReference type="NCBI Taxonomy" id="2763663"/>
    <lineage>
        <taxon>Bacteria</taxon>
        <taxon>Bacillati</taxon>
        <taxon>Bacillota</taxon>
        <taxon>Clostridia</taxon>
        <taxon>Lachnospirales</taxon>
        <taxon>Lachnospiraceae</taxon>
        <taxon>Enterocloster</taxon>
    </lineage>
</organism>
<evidence type="ECO:0000313" key="14">
    <source>
        <dbReference type="EMBL" id="MBC8597884.1"/>
    </source>
</evidence>
<dbReference type="InterPro" id="IPR004513">
    <property type="entry name" value="FtsX"/>
</dbReference>
<feature type="domain" description="ABC3 transporter permease C-terminal" evidence="12">
    <location>
        <begin position="180"/>
        <end position="300"/>
    </location>
</feature>
<evidence type="ECO:0000256" key="2">
    <source>
        <dbReference type="ARBA" id="ARBA00007379"/>
    </source>
</evidence>
<evidence type="ECO:0000256" key="10">
    <source>
        <dbReference type="PIRNR" id="PIRNR003097"/>
    </source>
</evidence>
<keyword evidence="15" id="KW-1185">Reference proteome</keyword>
<comment type="similarity">
    <text evidence="2 10">Belongs to the ABC-4 integral membrane protein family. FtsX subfamily.</text>
</comment>
<keyword evidence="4 10" id="KW-1003">Cell membrane</keyword>
<keyword evidence="8 10" id="KW-0472">Membrane</keyword>